<reference evidence="1" key="1">
    <citation type="submission" date="2020-01" db="EMBL/GenBank/DDBJ databases">
        <title>Insect and environment-associated Actinomycetes.</title>
        <authorList>
            <person name="Currrie C."/>
            <person name="Chevrette M."/>
            <person name="Carlson C."/>
            <person name="Stubbendieck R."/>
            <person name="Wendt-Pienkowski E."/>
        </authorList>
    </citation>
    <scope>NUCLEOTIDE SEQUENCE</scope>
    <source>
        <strain evidence="1">SID12501</strain>
    </source>
</reference>
<organism evidence="1">
    <name type="scientific">Streptomyces sp. SID12501</name>
    <dbReference type="NCBI Taxonomy" id="2706042"/>
    <lineage>
        <taxon>Bacteria</taxon>
        <taxon>Bacillati</taxon>
        <taxon>Actinomycetota</taxon>
        <taxon>Actinomycetes</taxon>
        <taxon>Kitasatosporales</taxon>
        <taxon>Streptomycetaceae</taxon>
        <taxon>Streptomyces</taxon>
    </lineage>
</organism>
<gene>
    <name evidence="1" type="ORF">G3I71_09130</name>
</gene>
<comment type="caution">
    <text evidence="1">The sequence shown here is derived from an EMBL/GenBank/DDBJ whole genome shotgun (WGS) entry which is preliminary data.</text>
</comment>
<accession>A0A6B3BHQ1</accession>
<proteinExistence type="predicted"/>
<dbReference type="RefSeq" id="WP_164313435.1">
    <property type="nucleotide sequence ID" value="NZ_JAAGLU010000006.1"/>
</dbReference>
<protein>
    <recommendedName>
        <fullName evidence="2">TFIIB-type zinc ribbon-containing protein</fullName>
    </recommendedName>
</protein>
<dbReference type="EMBL" id="JAAGLU010000006">
    <property type="protein sequence ID" value="NEC85977.1"/>
    <property type="molecule type" value="Genomic_DNA"/>
</dbReference>
<dbReference type="AlphaFoldDB" id="A0A6B3BHQ1"/>
<evidence type="ECO:0008006" key="2">
    <source>
        <dbReference type="Google" id="ProtNLM"/>
    </source>
</evidence>
<name>A0A6B3BHQ1_9ACTN</name>
<sequence>MSPAPLRFRDPRSTRYDFIGSVLVRCPRCERPAHVQRDPHEEPDQAIRSVLFSPRRLVCGGCGLSRSWSGRSVRFPGSIGAPARDPYFHIPVWLQTETRHGCLWAYNLEHLAYIRRFVAASLRERAPWYDTGQKMTLVARLPVWTKSAKNRDEVLRAIDRMRATLGASRRPDGH</sequence>
<evidence type="ECO:0000313" key="1">
    <source>
        <dbReference type="EMBL" id="NEC85977.1"/>
    </source>
</evidence>